<proteinExistence type="predicted"/>
<organism evidence="1 2">
    <name type="scientific">Pandoraea terrigena</name>
    <dbReference type="NCBI Taxonomy" id="2508292"/>
    <lineage>
        <taxon>Bacteria</taxon>
        <taxon>Pseudomonadati</taxon>
        <taxon>Pseudomonadota</taxon>
        <taxon>Betaproteobacteria</taxon>
        <taxon>Burkholderiales</taxon>
        <taxon>Burkholderiaceae</taxon>
        <taxon>Pandoraea</taxon>
    </lineage>
</organism>
<evidence type="ECO:0000313" key="2">
    <source>
        <dbReference type="Proteomes" id="UP000334380"/>
    </source>
</evidence>
<accession>A0A5E4Z1U7</accession>
<gene>
    <name evidence="1" type="ORF">PTE31013_04939</name>
</gene>
<sequence>MHELKTVTFDATNHRALIERAAEIIQAGADSLKETHCLNGDWRDSDLARRDYYDELAVVGKLRAMLAAAQSADHSGEATEKVDHVADSRNMVAAQSAGQEAVVYFVHDNEGGYNEFKSDAERDAAHKSAIEGYLDDGWSEEVDSVVSGIVTHKTVKCNVEPRPESCAEHPENDGENCDACEAWNEYPDHEFDYCCSYEPEALAAAPVSDGERNWPHAPETREQDIEKTWVDFWKPLVTNEDGSLNLDALKAELSDYATLMDYVPSVYMHATGGRISKQLTHPSAVCSVIDNYIQDLEQEWLAERAADAVQVGGLDDLEKGAIQDAIDSVLKTQPPGWPYVVGVLKRLCAALTSPAKVGGDDRQVFEAWVRTDALPFDSENGSDPCRRGQTGYAEDHVETAWVAWQAAMARARGWSEQHARDSAELRRLCAARDEARRTAEYWKAEHLAGNVEIERLKKLLEAKMGGDEREAFEKWKRTVPPCHAEELAFLRQGFSAGWKLGRATLAADGGNTIAQNKAAFLKSEGAVDAGVMLRAGDRIALVTHQGRVEWFDANEFGGIQLSADGREDKRDAEVARLIEALTFYAEGHHFMRANEDAWDTVSGEPQNFWCDEADTAMVEDGTVAKIAIAANQAGKGEE</sequence>
<dbReference type="AlphaFoldDB" id="A0A5E4Z1U7"/>
<dbReference type="RefSeq" id="WP_150615199.1">
    <property type="nucleotide sequence ID" value="NZ_CABPRU010000025.1"/>
</dbReference>
<protein>
    <submittedName>
        <fullName evidence="1">Uncharacterized protein</fullName>
    </submittedName>
</protein>
<name>A0A5E4Z1U7_9BURK</name>
<dbReference type="OrthoDB" id="8945405at2"/>
<keyword evidence="2" id="KW-1185">Reference proteome</keyword>
<dbReference type="Proteomes" id="UP000334380">
    <property type="component" value="Unassembled WGS sequence"/>
</dbReference>
<evidence type="ECO:0000313" key="1">
    <source>
        <dbReference type="EMBL" id="VVE54173.1"/>
    </source>
</evidence>
<reference evidence="1 2" key="1">
    <citation type="submission" date="2019-08" db="EMBL/GenBank/DDBJ databases">
        <authorList>
            <person name="Peeters C."/>
        </authorList>
    </citation>
    <scope>NUCLEOTIDE SEQUENCE [LARGE SCALE GENOMIC DNA]</scope>
    <source>
        <strain evidence="1 2">LMG 31013</strain>
    </source>
</reference>
<dbReference type="EMBL" id="CABPRU010000025">
    <property type="protein sequence ID" value="VVE54173.1"/>
    <property type="molecule type" value="Genomic_DNA"/>
</dbReference>